<name>F2NPY4_MARHT</name>
<dbReference type="InterPro" id="IPR016181">
    <property type="entry name" value="Acyl_CoA_acyltransferase"/>
</dbReference>
<dbReference type="Proteomes" id="UP000007030">
    <property type="component" value="Chromosome"/>
</dbReference>
<evidence type="ECO:0000313" key="1">
    <source>
        <dbReference type="EMBL" id="AEB11085.1"/>
    </source>
</evidence>
<reference evidence="1 2" key="1">
    <citation type="journal article" date="2012" name="Stand. Genomic Sci.">
        <title>Complete genome sequence of the aerobic, heterotroph Marinithermus hydrothermalis type strain (T1(T)) from a deep-sea hydrothermal vent chimney.</title>
        <authorList>
            <person name="Copeland A."/>
            <person name="Gu W."/>
            <person name="Yasawong M."/>
            <person name="Lapidus A."/>
            <person name="Lucas S."/>
            <person name="Deshpande S."/>
            <person name="Pagani I."/>
            <person name="Tapia R."/>
            <person name="Cheng J.F."/>
            <person name="Goodwin L.A."/>
            <person name="Pitluck S."/>
            <person name="Liolios K."/>
            <person name="Ivanova N."/>
            <person name="Mavromatis K."/>
            <person name="Mikhailova N."/>
            <person name="Pati A."/>
            <person name="Chen A."/>
            <person name="Palaniappan K."/>
            <person name="Land M."/>
            <person name="Pan C."/>
            <person name="Brambilla E.M."/>
            <person name="Rohde M."/>
            <person name="Tindall B.J."/>
            <person name="Sikorski J."/>
            <person name="Goker M."/>
            <person name="Detter J.C."/>
            <person name="Bristow J."/>
            <person name="Eisen J.A."/>
            <person name="Markowitz V."/>
            <person name="Hugenholtz P."/>
            <person name="Kyrpides N.C."/>
            <person name="Klenk H.P."/>
            <person name="Woyke T."/>
        </authorList>
    </citation>
    <scope>NUCLEOTIDE SEQUENCE [LARGE SCALE GENOMIC DNA]</scope>
    <source>
        <strain evidence="2">DSM 14884 / JCM 11576 / T1</strain>
    </source>
</reference>
<dbReference type="HOGENOM" id="CLU_2118087_0_0_0"/>
<dbReference type="EMBL" id="CP002630">
    <property type="protein sequence ID" value="AEB11085.1"/>
    <property type="molecule type" value="Genomic_DNA"/>
</dbReference>
<accession>F2NPY4</accession>
<dbReference type="RefSeq" id="WP_013703140.1">
    <property type="nucleotide sequence ID" value="NC_015387.1"/>
</dbReference>
<organism evidence="1 2">
    <name type="scientific">Marinithermus hydrothermalis (strain DSM 14884 / JCM 11576 / T1)</name>
    <dbReference type="NCBI Taxonomy" id="869210"/>
    <lineage>
        <taxon>Bacteria</taxon>
        <taxon>Thermotogati</taxon>
        <taxon>Deinococcota</taxon>
        <taxon>Deinococci</taxon>
        <taxon>Thermales</taxon>
        <taxon>Thermaceae</taxon>
        <taxon>Marinithermus</taxon>
    </lineage>
</organism>
<dbReference type="SUPFAM" id="SSF55729">
    <property type="entry name" value="Acyl-CoA N-acyltransferases (Nat)"/>
    <property type="match status" value="1"/>
</dbReference>
<dbReference type="AlphaFoldDB" id="F2NPY4"/>
<keyword evidence="2" id="KW-1185">Reference proteome</keyword>
<gene>
    <name evidence="1" type="ordered locus">Marky_0331</name>
</gene>
<dbReference type="STRING" id="869210.Marky_0331"/>
<proteinExistence type="predicted"/>
<evidence type="ECO:0000313" key="2">
    <source>
        <dbReference type="Proteomes" id="UP000007030"/>
    </source>
</evidence>
<protein>
    <recommendedName>
        <fullName evidence="3">N-acetyltransferase domain-containing protein</fullName>
    </recommendedName>
</protein>
<evidence type="ECO:0008006" key="3">
    <source>
        <dbReference type="Google" id="ProtNLM"/>
    </source>
</evidence>
<dbReference type="Gene3D" id="3.40.630.30">
    <property type="match status" value="1"/>
</dbReference>
<dbReference type="KEGG" id="mhd:Marky_0331"/>
<sequence>MNEVLFGKRAILTRTRPEDAPHLVMWWADPAYQNPPRKVPFGEGERYYQEWIQSGRLVHYILRDPAGQPVGALWYDPETRRIQTLAPKHQAALVQDGLTAFKRALEQDGREVVE</sequence>